<gene>
    <name evidence="1" type="ORF">BleG1_1282</name>
</gene>
<organism evidence="1 2">
    <name type="scientific">Shouchella lehensis G1</name>
    <dbReference type="NCBI Taxonomy" id="1246626"/>
    <lineage>
        <taxon>Bacteria</taxon>
        <taxon>Bacillati</taxon>
        <taxon>Bacillota</taxon>
        <taxon>Bacilli</taxon>
        <taxon>Bacillales</taxon>
        <taxon>Bacillaceae</taxon>
        <taxon>Shouchella</taxon>
    </lineage>
</organism>
<dbReference type="eggNOG" id="COG3382">
    <property type="taxonomic scope" value="Bacteria"/>
</dbReference>
<proteinExistence type="predicted"/>
<dbReference type="KEGG" id="ble:BleG1_1282"/>
<dbReference type="RefSeq" id="WP_038478476.1">
    <property type="nucleotide sequence ID" value="NZ_CP003923.1"/>
</dbReference>
<accession>A0A060LVQ9</accession>
<sequence length="168" mass="19160">MQIGVIHYTNIHISDSSTMLKGRLQFHQELLHFDLLDSDTLTEDEIRTHHGRILQSIQKEDYLLPIHSGIDLTHFFMLEYQLPITLHDTGSLYLPLHKKGNALYDQTKEIASPFCMDQTTSTSEATVHAIQCFFFSHASTTHTYSELLEAAGTMFTHVHGGTFKIELL</sequence>
<dbReference type="STRING" id="1246626.BleG1_1282"/>
<dbReference type="SUPFAM" id="SSF56037">
    <property type="entry name" value="PheT/TilS domain"/>
    <property type="match status" value="1"/>
</dbReference>
<keyword evidence="2" id="KW-1185">Reference proteome</keyword>
<evidence type="ECO:0000313" key="1">
    <source>
        <dbReference type="EMBL" id="AIC93865.1"/>
    </source>
</evidence>
<dbReference type="OrthoDB" id="9789812at2"/>
<name>A0A060LVQ9_9BACI</name>
<dbReference type="AlphaFoldDB" id="A0A060LVQ9"/>
<protein>
    <submittedName>
        <fullName evidence="1">Uncharacterized protein</fullName>
    </submittedName>
</protein>
<dbReference type="PATRIC" id="fig|1246626.3.peg.1267"/>
<dbReference type="HOGENOM" id="CLU_1583249_0_0_9"/>
<evidence type="ECO:0000313" key="2">
    <source>
        <dbReference type="Proteomes" id="UP000027142"/>
    </source>
</evidence>
<dbReference type="EMBL" id="CP003923">
    <property type="protein sequence ID" value="AIC93865.1"/>
    <property type="molecule type" value="Genomic_DNA"/>
</dbReference>
<reference evidence="1 2" key="1">
    <citation type="journal article" date="2014" name="Gene">
        <title>A comparative genomic analysis of the alkalitolerant soil bacterium Bacillus lehensis G1.</title>
        <authorList>
            <person name="Noor Y.M."/>
            <person name="Samsulrizal N.H."/>
            <person name="Jema'on N.A."/>
            <person name="Low K.O."/>
            <person name="Ramli A.N."/>
            <person name="Alias N.I."/>
            <person name="Damis S.I."/>
            <person name="Fuzi S.F."/>
            <person name="Isa M.N."/>
            <person name="Murad A.M."/>
            <person name="Raih M.F."/>
            <person name="Bakar F.D."/>
            <person name="Najimudin N."/>
            <person name="Mahadi N.M."/>
            <person name="Illias R.M."/>
        </authorList>
    </citation>
    <scope>NUCLEOTIDE SEQUENCE [LARGE SCALE GENOMIC DNA]</scope>
    <source>
        <strain evidence="1 2">G1</strain>
    </source>
</reference>
<dbReference type="Proteomes" id="UP000027142">
    <property type="component" value="Chromosome"/>
</dbReference>